<dbReference type="EMBL" id="JAIHOM010000034">
    <property type="protein sequence ID" value="MCW6036338.1"/>
    <property type="molecule type" value="Genomic_DNA"/>
</dbReference>
<dbReference type="InterPro" id="IPR016187">
    <property type="entry name" value="CTDL_fold"/>
</dbReference>
<dbReference type="InterPro" id="IPR042095">
    <property type="entry name" value="SUMF_sf"/>
</dbReference>
<organism evidence="2 3">
    <name type="scientific">Spirulina subsalsa FACHB-351</name>
    <dbReference type="NCBI Taxonomy" id="234711"/>
    <lineage>
        <taxon>Bacteria</taxon>
        <taxon>Bacillati</taxon>
        <taxon>Cyanobacteriota</taxon>
        <taxon>Cyanophyceae</taxon>
        <taxon>Spirulinales</taxon>
        <taxon>Spirulinaceae</taxon>
        <taxon>Spirulina</taxon>
    </lineage>
</organism>
<dbReference type="Proteomes" id="UP001526426">
    <property type="component" value="Unassembled WGS sequence"/>
</dbReference>
<evidence type="ECO:0000259" key="1">
    <source>
        <dbReference type="Pfam" id="PF03781"/>
    </source>
</evidence>
<dbReference type="PANTHER" id="PTHR23150:SF19">
    <property type="entry name" value="FORMYLGLYCINE-GENERATING ENZYME"/>
    <property type="match status" value="1"/>
</dbReference>
<evidence type="ECO:0000313" key="2">
    <source>
        <dbReference type="EMBL" id="MCW6036338.1"/>
    </source>
</evidence>
<dbReference type="Pfam" id="PF03781">
    <property type="entry name" value="FGE-sulfatase"/>
    <property type="match status" value="1"/>
</dbReference>
<feature type="domain" description="Sulfatase-modifying factor enzyme-like" evidence="1">
    <location>
        <begin position="52"/>
        <end position="294"/>
    </location>
</feature>
<reference evidence="2 3" key="1">
    <citation type="submission" date="2021-08" db="EMBL/GenBank/DDBJ databases">
        <title>Draft genome sequence of Spirulina subsalsa with high tolerance to salinity and hype-accumulation of phycocyanin.</title>
        <authorList>
            <person name="Pei H."/>
            <person name="Jiang L."/>
        </authorList>
    </citation>
    <scope>NUCLEOTIDE SEQUENCE [LARGE SCALE GENOMIC DNA]</scope>
    <source>
        <strain evidence="2 3">FACHB-351</strain>
    </source>
</reference>
<protein>
    <submittedName>
        <fullName evidence="2">Formylglycine-generating enzyme family protein</fullName>
    </submittedName>
</protein>
<dbReference type="PANTHER" id="PTHR23150">
    <property type="entry name" value="SULFATASE MODIFYING FACTOR 1, 2"/>
    <property type="match status" value="1"/>
</dbReference>
<accession>A0ABT3L4A7</accession>
<dbReference type="SUPFAM" id="SSF56436">
    <property type="entry name" value="C-type lectin-like"/>
    <property type="match status" value="1"/>
</dbReference>
<gene>
    <name evidence="2" type="ORF">K4A83_08645</name>
</gene>
<dbReference type="InterPro" id="IPR005532">
    <property type="entry name" value="SUMF_dom"/>
</dbReference>
<proteinExistence type="predicted"/>
<dbReference type="Gene3D" id="3.90.1580.10">
    <property type="entry name" value="paralog of FGE (formylglycine-generating enzyme)"/>
    <property type="match status" value="1"/>
</dbReference>
<dbReference type="RefSeq" id="WP_265264093.1">
    <property type="nucleotide sequence ID" value="NZ_JAIHOM010000034.1"/>
</dbReference>
<name>A0ABT3L4A7_9CYAN</name>
<evidence type="ECO:0000313" key="3">
    <source>
        <dbReference type="Proteomes" id="UP001526426"/>
    </source>
</evidence>
<comment type="caution">
    <text evidence="2">The sequence shown here is derived from an EMBL/GenBank/DDBJ whole genome shotgun (WGS) entry which is preliminary data.</text>
</comment>
<keyword evidence="3" id="KW-1185">Reference proteome</keyword>
<sequence>MGVVKSSFSEQTEAIEIVQVDAFGNICDRLTPQHTYWVEPLNAKVSLLLSPIPSGTFLMGTPQTELGWNRLQSPQHSVTLTPFALSKYPITQAQWRVVATFPQVERPLVTHPACFEGRNRPVEQITWWEAVEFCARLSQHTGRNYRLPSEAEWEYACRAGTTTPFCFGETITTQLANYSGIDWDYGGKICSYGAYGKGPQGADLRETTVVGHYRVANAFGLYDMHGLVREWCADVWHPDYNEAPSDGQARTTGGEEDKRVVRGGSWNKGPIHCRSGARLKFNAQASLYDVGFRVCLAF</sequence>
<dbReference type="InterPro" id="IPR051043">
    <property type="entry name" value="Sulfatase_Mod_Factor_Kinase"/>
</dbReference>